<evidence type="ECO:0000259" key="7">
    <source>
        <dbReference type="Pfam" id="PF24986"/>
    </source>
</evidence>
<comment type="subunit">
    <text evidence="5">Binds ribosomal protein uS19.</text>
</comment>
<dbReference type="InterPro" id="IPR011961">
    <property type="entry name" value="RimM"/>
</dbReference>
<evidence type="ECO:0000313" key="9">
    <source>
        <dbReference type="Proteomes" id="UP000003480"/>
    </source>
</evidence>
<comment type="subcellular location">
    <subcellularLocation>
        <location evidence="5">Cytoplasm</location>
    </subcellularLocation>
</comment>
<evidence type="ECO:0000256" key="3">
    <source>
        <dbReference type="ARBA" id="ARBA00022552"/>
    </source>
</evidence>
<feature type="domain" description="Ribosome maturation factor RimM PRC barrel" evidence="7">
    <location>
        <begin position="105"/>
        <end position="186"/>
    </location>
</feature>
<evidence type="ECO:0000259" key="6">
    <source>
        <dbReference type="Pfam" id="PF01782"/>
    </source>
</evidence>
<dbReference type="PANTHER" id="PTHR33692:SF1">
    <property type="entry name" value="RIBOSOME MATURATION FACTOR RIMM"/>
    <property type="match status" value="1"/>
</dbReference>
<accession>I4FYW8</accession>
<protein>
    <recommendedName>
        <fullName evidence="5">Ribosome maturation factor RimM</fullName>
    </recommendedName>
</protein>
<dbReference type="SUPFAM" id="SSF50447">
    <property type="entry name" value="Translation proteins"/>
    <property type="match status" value="1"/>
</dbReference>
<dbReference type="InterPro" id="IPR009000">
    <property type="entry name" value="Transl_B-barrel_sf"/>
</dbReference>
<evidence type="ECO:0000256" key="2">
    <source>
        <dbReference type="ARBA" id="ARBA00022517"/>
    </source>
</evidence>
<reference evidence="8 9" key="1">
    <citation type="submission" date="2012-04" db="EMBL/GenBank/DDBJ databases">
        <authorList>
            <person name="Genoscope - CEA"/>
        </authorList>
    </citation>
    <scope>NUCLEOTIDE SEQUENCE [LARGE SCALE GENOMIC DNA]</scope>
    <source>
        <strain evidence="8 9">9443</strain>
    </source>
</reference>
<proteinExistence type="inferred from homology"/>
<dbReference type="InterPro" id="IPR036976">
    <property type="entry name" value="RimM_N_sf"/>
</dbReference>
<dbReference type="AlphaFoldDB" id="I4FYW8"/>
<feature type="domain" description="RimM N-terminal" evidence="6">
    <location>
        <begin position="8"/>
        <end position="91"/>
    </location>
</feature>
<dbReference type="GO" id="GO:0043022">
    <property type="term" value="F:ribosome binding"/>
    <property type="evidence" value="ECO:0007669"/>
    <property type="project" value="InterPro"/>
</dbReference>
<dbReference type="RefSeq" id="WP_002765910.1">
    <property type="nucleotide sequence ID" value="NZ_HE972947.1"/>
</dbReference>
<dbReference type="InterPro" id="IPR011033">
    <property type="entry name" value="PRC_barrel-like_sf"/>
</dbReference>
<dbReference type="Gene3D" id="2.30.30.240">
    <property type="entry name" value="PRC-barrel domain"/>
    <property type="match status" value="1"/>
</dbReference>
<comment type="function">
    <text evidence="5">An accessory protein needed during the final step in the assembly of 30S ribosomal subunit, possibly for assembly of the head region. Essential for efficient processing of 16S rRNA. May be needed both before and after RbfA during the maturation of 16S rRNA. It has affinity for free ribosomal 30S subunits but not for 70S ribosomes.</text>
</comment>
<dbReference type="PANTHER" id="PTHR33692">
    <property type="entry name" value="RIBOSOME MATURATION FACTOR RIMM"/>
    <property type="match status" value="1"/>
</dbReference>
<dbReference type="HAMAP" id="MF_00014">
    <property type="entry name" value="Ribosome_mat_RimM"/>
    <property type="match status" value="1"/>
</dbReference>
<dbReference type="GO" id="GO:0042274">
    <property type="term" value="P:ribosomal small subunit biogenesis"/>
    <property type="evidence" value="ECO:0007669"/>
    <property type="project" value="UniProtKB-UniRule"/>
</dbReference>
<keyword evidence="2 5" id="KW-0690">Ribosome biogenesis</keyword>
<comment type="similarity">
    <text evidence="5">Belongs to the RimM family.</text>
</comment>
<dbReference type="Proteomes" id="UP000003480">
    <property type="component" value="Unassembled WGS sequence"/>
</dbReference>
<dbReference type="EMBL" id="CAIJ01000037">
    <property type="protein sequence ID" value="CCI00879.1"/>
    <property type="molecule type" value="Genomic_DNA"/>
</dbReference>
<dbReference type="InterPro" id="IPR002676">
    <property type="entry name" value="RimM_N"/>
</dbReference>
<comment type="caution">
    <text evidence="8">The sequence shown here is derived from an EMBL/GenBank/DDBJ whole genome shotgun (WGS) entry which is preliminary data.</text>
</comment>
<keyword evidence="3 5" id="KW-0698">rRNA processing</keyword>
<sequence>MEENWLEIGTIVAPQGLEGELRVLSVSDFPERFQKRGIRGIQGPQGGEIREITLLRGRELPGKNVYIIKLEGVENREQAEALRGYKLWANKLEKPRLKADEYHVSELVNLEVYHHLTGEKIGVVVDILWAGNDILAVQLEANLASVKKKSPSSDSEATALVPFVKEIVPLVDLKAGRIEISPPPGLLEINLSRMSG</sequence>
<dbReference type="InterPro" id="IPR056792">
    <property type="entry name" value="PRC_RimM"/>
</dbReference>
<dbReference type="Gene3D" id="2.40.30.60">
    <property type="entry name" value="RimM"/>
    <property type="match status" value="1"/>
</dbReference>
<dbReference type="Pfam" id="PF24986">
    <property type="entry name" value="PRC_RimM"/>
    <property type="match status" value="1"/>
</dbReference>
<evidence type="ECO:0000256" key="1">
    <source>
        <dbReference type="ARBA" id="ARBA00022490"/>
    </source>
</evidence>
<comment type="domain">
    <text evidence="5">The PRC barrel domain binds ribosomal protein uS19.</text>
</comment>
<keyword evidence="1 5" id="KW-0963">Cytoplasm</keyword>
<dbReference type="NCBIfam" id="TIGR02273">
    <property type="entry name" value="16S_RimM"/>
    <property type="match status" value="1"/>
</dbReference>
<name>I4FYW8_MICAE</name>
<dbReference type="SUPFAM" id="SSF50346">
    <property type="entry name" value="PRC-barrel domain"/>
    <property type="match status" value="1"/>
</dbReference>
<keyword evidence="4 5" id="KW-0143">Chaperone</keyword>
<dbReference type="Pfam" id="PF01782">
    <property type="entry name" value="RimM"/>
    <property type="match status" value="1"/>
</dbReference>
<dbReference type="GO" id="GO:0005840">
    <property type="term" value="C:ribosome"/>
    <property type="evidence" value="ECO:0007669"/>
    <property type="project" value="InterPro"/>
</dbReference>
<evidence type="ECO:0000256" key="4">
    <source>
        <dbReference type="ARBA" id="ARBA00023186"/>
    </source>
</evidence>
<evidence type="ECO:0000256" key="5">
    <source>
        <dbReference type="HAMAP-Rule" id="MF_00014"/>
    </source>
</evidence>
<organism evidence="8 9">
    <name type="scientific">Microcystis aeruginosa PCC 9443</name>
    <dbReference type="NCBI Taxonomy" id="1160281"/>
    <lineage>
        <taxon>Bacteria</taxon>
        <taxon>Bacillati</taxon>
        <taxon>Cyanobacteriota</taxon>
        <taxon>Cyanophyceae</taxon>
        <taxon>Oscillatoriophycideae</taxon>
        <taxon>Chroococcales</taxon>
        <taxon>Microcystaceae</taxon>
        <taxon>Microcystis</taxon>
    </lineage>
</organism>
<dbReference type="GO" id="GO:0005737">
    <property type="term" value="C:cytoplasm"/>
    <property type="evidence" value="ECO:0007669"/>
    <property type="project" value="UniProtKB-SubCell"/>
</dbReference>
<gene>
    <name evidence="5 8" type="primary">rimM</name>
    <name evidence="8" type="ORF">MICAC_1310002</name>
</gene>
<dbReference type="HOGENOM" id="CLU_077636_3_0_3"/>
<evidence type="ECO:0000313" key="8">
    <source>
        <dbReference type="EMBL" id="CCI00879.1"/>
    </source>
</evidence>
<dbReference type="GO" id="GO:0006364">
    <property type="term" value="P:rRNA processing"/>
    <property type="evidence" value="ECO:0007669"/>
    <property type="project" value="UniProtKB-UniRule"/>
</dbReference>